<evidence type="ECO:0000256" key="1">
    <source>
        <dbReference type="ARBA" id="ARBA00010296"/>
    </source>
</evidence>
<evidence type="ECO:0000256" key="7">
    <source>
        <dbReference type="SAM" id="SignalP"/>
    </source>
</evidence>
<dbReference type="GO" id="GO:0016020">
    <property type="term" value="C:membrane"/>
    <property type="evidence" value="ECO:0007669"/>
    <property type="project" value="InterPro"/>
</dbReference>
<proteinExistence type="inferred from homology"/>
<evidence type="ECO:0000313" key="9">
    <source>
        <dbReference type="Proteomes" id="UP000322165"/>
    </source>
</evidence>
<dbReference type="Proteomes" id="UP000322165">
    <property type="component" value="Unassembled WGS sequence"/>
</dbReference>
<name>A0A5B2ZDT8_9GAMM</name>
<feature type="signal peptide" evidence="7">
    <location>
        <begin position="1"/>
        <end position="18"/>
    </location>
</feature>
<evidence type="ECO:0000256" key="3">
    <source>
        <dbReference type="ARBA" id="ARBA00022729"/>
    </source>
</evidence>
<dbReference type="AlphaFoldDB" id="A0A5B2ZDT8"/>
<dbReference type="Pfam" id="PF08085">
    <property type="entry name" value="Entericidin"/>
    <property type="match status" value="1"/>
</dbReference>
<dbReference type="RefSeq" id="WP_149860227.1">
    <property type="nucleotide sequence ID" value="NZ_VUOD01000003.1"/>
</dbReference>
<organism evidence="8 9">
    <name type="scientific">Arenimonas fontis</name>
    <dbReference type="NCBI Taxonomy" id="2608255"/>
    <lineage>
        <taxon>Bacteria</taxon>
        <taxon>Pseudomonadati</taxon>
        <taxon>Pseudomonadota</taxon>
        <taxon>Gammaproteobacteria</taxon>
        <taxon>Lysobacterales</taxon>
        <taxon>Lysobacteraceae</taxon>
        <taxon>Arenimonas</taxon>
    </lineage>
</organism>
<accession>A0A5B2ZDT8</accession>
<keyword evidence="3 7" id="KW-0732">Signal</keyword>
<sequence length="46" mass="4891">MTRKRLILVALLAAFALAGCNTVKGFGQDVKKAGSELEEAAERAKN</sequence>
<dbReference type="InterPro" id="IPR012556">
    <property type="entry name" value="Entericidin"/>
</dbReference>
<keyword evidence="5" id="KW-0564">Palmitate</keyword>
<reference evidence="8 9" key="2">
    <citation type="submission" date="2019-09" db="EMBL/GenBank/DDBJ databases">
        <authorList>
            <person name="Mazur A."/>
        </authorList>
    </citation>
    <scope>NUCLEOTIDE SEQUENCE [LARGE SCALE GENOMIC DNA]</scope>
    <source>
        <strain evidence="8 9">3729k</strain>
    </source>
</reference>
<evidence type="ECO:0000256" key="5">
    <source>
        <dbReference type="ARBA" id="ARBA00023139"/>
    </source>
</evidence>
<keyword evidence="9" id="KW-1185">Reference proteome</keyword>
<keyword evidence="6 8" id="KW-0449">Lipoprotein</keyword>
<evidence type="ECO:0000256" key="4">
    <source>
        <dbReference type="ARBA" id="ARBA00023136"/>
    </source>
</evidence>
<gene>
    <name evidence="8" type="ORF">F0415_05660</name>
</gene>
<protein>
    <submittedName>
        <fullName evidence="8">Entericidin A/B family lipoprotein</fullName>
    </submittedName>
</protein>
<feature type="chain" id="PRO_5023125337" evidence="7">
    <location>
        <begin position="19"/>
        <end position="46"/>
    </location>
</feature>
<comment type="caution">
    <text evidence="8">The sequence shown here is derived from an EMBL/GenBank/DDBJ whole genome shotgun (WGS) entry which is preliminary data.</text>
</comment>
<keyword evidence="4" id="KW-0472">Membrane</keyword>
<evidence type="ECO:0000256" key="6">
    <source>
        <dbReference type="ARBA" id="ARBA00023288"/>
    </source>
</evidence>
<reference evidence="8 9" key="1">
    <citation type="submission" date="2019-09" db="EMBL/GenBank/DDBJ databases">
        <title>Arenimonas chukotkensis sp. nov., a bacterium isolated from Chukotka hot spring, Arctic region, Russia.</title>
        <authorList>
            <person name="Zayulina K.S."/>
            <person name="Prokofeva M.I."/>
            <person name="Elcheninov A.G."/>
            <person name="Novikov A."/>
            <person name="Kochetkova T.V."/>
            <person name="Kublanov I.V."/>
        </authorList>
    </citation>
    <scope>NUCLEOTIDE SEQUENCE [LARGE SCALE GENOMIC DNA]</scope>
    <source>
        <strain evidence="8 9">3729k</strain>
    </source>
</reference>
<dbReference type="GO" id="GO:0009636">
    <property type="term" value="P:response to toxic substance"/>
    <property type="evidence" value="ECO:0007669"/>
    <property type="project" value="InterPro"/>
</dbReference>
<comment type="similarity">
    <text evidence="1">Belongs to the EcnA/EcnB lipoprotein family.</text>
</comment>
<keyword evidence="2" id="KW-1003">Cell membrane</keyword>
<evidence type="ECO:0000256" key="2">
    <source>
        <dbReference type="ARBA" id="ARBA00022475"/>
    </source>
</evidence>
<evidence type="ECO:0000313" key="8">
    <source>
        <dbReference type="EMBL" id="KAA2285400.1"/>
    </source>
</evidence>
<dbReference type="PROSITE" id="PS51257">
    <property type="entry name" value="PROKAR_LIPOPROTEIN"/>
    <property type="match status" value="1"/>
</dbReference>
<dbReference type="EMBL" id="VUOD01000003">
    <property type="protein sequence ID" value="KAA2285400.1"/>
    <property type="molecule type" value="Genomic_DNA"/>
</dbReference>